<comment type="caution">
    <text evidence="7">The sequence shown here is derived from an EMBL/GenBank/DDBJ whole genome shotgun (WGS) entry which is preliminary data.</text>
</comment>
<keyword evidence="2" id="KW-0112">Calmodulin-binding</keyword>
<dbReference type="PANTHER" id="PTHR45651:SF5">
    <property type="entry name" value="CYCLIC NUCLEOTIDE-GATED ION CHANNEL 1"/>
    <property type="match status" value="1"/>
</dbReference>
<evidence type="ECO:0000313" key="8">
    <source>
        <dbReference type="Proteomes" id="UP000827721"/>
    </source>
</evidence>
<keyword evidence="8" id="KW-1185">Reference proteome</keyword>
<keyword evidence="3" id="KW-0142">cGMP-binding</keyword>
<keyword evidence="1" id="KW-0140">cGMP</keyword>
<dbReference type="PROSITE" id="PS50042">
    <property type="entry name" value="CNMP_BINDING_3"/>
    <property type="match status" value="1"/>
</dbReference>
<keyword evidence="4" id="KW-1071">Ligand-gated ion channel</keyword>
<gene>
    <name evidence="7" type="ORF">JRO89_XS11G0219200</name>
</gene>
<dbReference type="CDD" id="cd00038">
    <property type="entry name" value="CAP_ED"/>
    <property type="match status" value="1"/>
</dbReference>
<dbReference type="PANTHER" id="PTHR45651">
    <property type="entry name" value="CYCLIC NUCLEOTIDE-GATED ION CHANNEL 15-RELATED-RELATED"/>
    <property type="match status" value="1"/>
</dbReference>
<protein>
    <recommendedName>
        <fullName evidence="6">Cyclic nucleotide-binding domain-containing protein</fullName>
    </recommendedName>
</protein>
<dbReference type="InterPro" id="IPR018490">
    <property type="entry name" value="cNMP-bd_dom_sf"/>
</dbReference>
<evidence type="ECO:0000256" key="2">
    <source>
        <dbReference type="ARBA" id="ARBA00022860"/>
    </source>
</evidence>
<proteinExistence type="predicted"/>
<dbReference type="EMBL" id="JAFEMO010000011">
    <property type="protein sequence ID" value="KAH7557777.1"/>
    <property type="molecule type" value="Genomic_DNA"/>
</dbReference>
<keyword evidence="3" id="KW-0547">Nucleotide-binding</keyword>
<evidence type="ECO:0000256" key="4">
    <source>
        <dbReference type="ARBA" id="ARBA00023286"/>
    </source>
</evidence>
<dbReference type="InterPro" id="IPR014710">
    <property type="entry name" value="RmlC-like_jellyroll"/>
</dbReference>
<dbReference type="Gene3D" id="2.60.120.10">
    <property type="entry name" value="Jelly Rolls"/>
    <property type="match status" value="1"/>
</dbReference>
<keyword evidence="4" id="KW-0406">Ion transport</keyword>
<name>A0ABQ8HGQ1_9ROSI</name>
<evidence type="ECO:0000256" key="3">
    <source>
        <dbReference type="ARBA" id="ARBA00022992"/>
    </source>
</evidence>
<reference evidence="7 8" key="1">
    <citation type="submission" date="2021-02" db="EMBL/GenBank/DDBJ databases">
        <title>Plant Genome Project.</title>
        <authorList>
            <person name="Zhang R.-G."/>
        </authorList>
    </citation>
    <scope>NUCLEOTIDE SEQUENCE [LARGE SCALE GENOMIC DNA]</scope>
    <source>
        <tissue evidence="7">Leaves</tissue>
    </source>
</reference>
<evidence type="ECO:0000256" key="1">
    <source>
        <dbReference type="ARBA" id="ARBA00022535"/>
    </source>
</evidence>
<feature type="domain" description="Cyclic nucleotide-binding" evidence="6">
    <location>
        <begin position="33"/>
        <end position="126"/>
    </location>
</feature>
<dbReference type="Proteomes" id="UP000827721">
    <property type="component" value="Unassembled WGS sequence"/>
</dbReference>
<keyword evidence="5" id="KW-0407">Ion channel</keyword>
<dbReference type="InterPro" id="IPR000595">
    <property type="entry name" value="cNMP-bd_dom"/>
</dbReference>
<organism evidence="7 8">
    <name type="scientific">Xanthoceras sorbifolium</name>
    <dbReference type="NCBI Taxonomy" id="99658"/>
    <lineage>
        <taxon>Eukaryota</taxon>
        <taxon>Viridiplantae</taxon>
        <taxon>Streptophyta</taxon>
        <taxon>Embryophyta</taxon>
        <taxon>Tracheophyta</taxon>
        <taxon>Spermatophyta</taxon>
        <taxon>Magnoliopsida</taxon>
        <taxon>eudicotyledons</taxon>
        <taxon>Gunneridae</taxon>
        <taxon>Pentapetalae</taxon>
        <taxon>rosids</taxon>
        <taxon>malvids</taxon>
        <taxon>Sapindales</taxon>
        <taxon>Sapindaceae</taxon>
        <taxon>Xanthoceroideae</taxon>
        <taxon>Xanthoceras</taxon>
    </lineage>
</organism>
<evidence type="ECO:0000256" key="5">
    <source>
        <dbReference type="ARBA" id="ARBA00023303"/>
    </source>
</evidence>
<evidence type="ECO:0000313" key="7">
    <source>
        <dbReference type="EMBL" id="KAH7557777.1"/>
    </source>
</evidence>
<dbReference type="SUPFAM" id="SSF51206">
    <property type="entry name" value="cAMP-binding domain-like"/>
    <property type="match status" value="1"/>
</dbReference>
<sequence>MSIIAIGRRLKRRVNEKILKSDSGPDVRLVVEEFGKWSEDMLHHMCDYVKPIFYTEDTHIVRERDPIDQMLFVLQGRLRMYSCSSSASGTARHRGIRYIPQVHENGDFCGEELVAWFQADPYSSNLPISTRTIRTATRVEGFALMFEDLRVVLIKHHKALFIQSYWRTKMMLHSTRNATNNTV</sequence>
<evidence type="ECO:0000259" key="6">
    <source>
        <dbReference type="PROSITE" id="PS50042"/>
    </source>
</evidence>
<accession>A0ABQ8HGQ1</accession>
<keyword evidence="4" id="KW-0813">Transport</keyword>